<dbReference type="GO" id="GO:0003723">
    <property type="term" value="F:RNA binding"/>
    <property type="evidence" value="ECO:0007669"/>
    <property type="project" value="UniProtKB-KW"/>
</dbReference>
<dbReference type="PANTHER" id="PTHR23079:SF55">
    <property type="entry name" value="RNA-DIRECTED RNA POLYMERASE"/>
    <property type="match status" value="1"/>
</dbReference>
<dbReference type="InterPro" id="IPR057596">
    <property type="entry name" value="RDRP_core"/>
</dbReference>
<dbReference type="GO" id="GO:0003968">
    <property type="term" value="F:RNA-directed RNA polymerase activity"/>
    <property type="evidence" value="ECO:0007669"/>
    <property type="project" value="UniProtKB-KW"/>
</dbReference>
<evidence type="ECO:0000256" key="2">
    <source>
        <dbReference type="ARBA" id="ARBA00022484"/>
    </source>
</evidence>
<accession>A0AAU9IFJ8</accession>
<dbReference type="PANTHER" id="PTHR23079">
    <property type="entry name" value="RNA-DEPENDENT RNA POLYMERASE"/>
    <property type="match status" value="1"/>
</dbReference>
<evidence type="ECO:0000256" key="6">
    <source>
        <dbReference type="ARBA" id="ARBA00023158"/>
    </source>
</evidence>
<keyword evidence="6" id="KW-0943">RNA-mediated gene silencing</keyword>
<evidence type="ECO:0000256" key="5">
    <source>
        <dbReference type="ARBA" id="ARBA00022884"/>
    </source>
</evidence>
<evidence type="ECO:0000259" key="10">
    <source>
        <dbReference type="Pfam" id="PF26253"/>
    </source>
</evidence>
<dbReference type="InterPro" id="IPR035979">
    <property type="entry name" value="RBD_domain_sf"/>
</dbReference>
<dbReference type="GO" id="GO:0030422">
    <property type="term" value="P:siRNA processing"/>
    <property type="evidence" value="ECO:0007669"/>
    <property type="project" value="TreeGrafter"/>
</dbReference>
<dbReference type="CDD" id="cd00590">
    <property type="entry name" value="RRM_SF"/>
    <property type="match status" value="1"/>
</dbReference>
<evidence type="ECO:0000256" key="3">
    <source>
        <dbReference type="ARBA" id="ARBA00022679"/>
    </source>
</evidence>
<keyword evidence="4 8" id="KW-0548">Nucleotidyltransferase</keyword>
<name>A0AAU9IFJ8_9CILI</name>
<evidence type="ECO:0000313" key="12">
    <source>
        <dbReference type="Proteomes" id="UP001162131"/>
    </source>
</evidence>
<dbReference type="SUPFAM" id="SSF54928">
    <property type="entry name" value="RNA-binding domain, RBD"/>
    <property type="match status" value="1"/>
</dbReference>
<dbReference type="EMBL" id="CAJZBQ010000008">
    <property type="protein sequence ID" value="CAG9312620.1"/>
    <property type="molecule type" value="Genomic_DNA"/>
</dbReference>
<reference evidence="11" key="1">
    <citation type="submission" date="2021-09" db="EMBL/GenBank/DDBJ databases">
        <authorList>
            <consortium name="AG Swart"/>
            <person name="Singh M."/>
            <person name="Singh A."/>
            <person name="Seah K."/>
            <person name="Emmerich C."/>
        </authorList>
    </citation>
    <scope>NUCLEOTIDE SEQUENCE</scope>
    <source>
        <strain evidence="11">ATCC30299</strain>
    </source>
</reference>
<dbReference type="InterPro" id="IPR007855">
    <property type="entry name" value="RDRP"/>
</dbReference>
<dbReference type="AlphaFoldDB" id="A0AAU9IFJ8"/>
<evidence type="ECO:0000256" key="1">
    <source>
        <dbReference type="ARBA" id="ARBA00005762"/>
    </source>
</evidence>
<sequence length="1009" mass="117032">MLNYSETIVKDFPENWDAVDIKDFLTPYGDVIRVKMNGTNAAFVTFDERGLNRDIFSNGIMWENRVIDIQEIRGNFRLRESIPHCYSTKLNSGIPNFHSENTQYSIAKYKGLVVCKIYPSKEKLEILCETNKMNFKLTISLEWILYWAYEDKGNKYKIFLQFNKPPMFYWQASQRKRKELWTIDHAGKGWWRTGNFFKGFNDFLIFESKKIGIKLKVLKSGSYDFLKFLREKVKFKENVPKSIDLPEDLVTFKDLDKLEICYQTKFMLYSIISLGYISVFDLNKDFLKELIGQNQEQICSGLQWVISNNRDFPFETIPDFITEFWNLVHSGYDFPKDNYLRINRVIVTPATFYVLIGEPGNSNRVTRNPEINKENLLRISFADEDLDKLYINKSEALVNIIRDNLSQFHLAGKTFYLLGYSNSQLKETSAWLLSPQGQITPEYIRDWLGDFSKIKIPGKYSARVGQSLATSRHMFNLDNSQIKRIPDIEVGKYNFSDGIGMISKDLANEINKKTGQFSSAFQFRLGGYKGVVAVDDRLPGRQLALRKSQKKFKSDKTGFDLLDQSEFRYGHLNRQLILLLNTLGIQDDIFNDLLDEALIHLDKNCKEYVRKLNYKSIAIQRLQQVLDHPYEPIVVEMRNLLKSSVLQELKLKQRIWVENSGLLMGVLDEKKVLEYGQVFVQIQGLGVITGPVIVGKNPCLHPGDIRVLYAVEAPELMHLFDVLVFPQKGPRPHTNECSGSDLDGDLYFVSWDNRLIPEPVAPMEYDTVKPKTKEEIFGQNTLIKFFLKYAKNEKLGLIDNAHVAIADQSPLNANDDKCLELCKLHAIAVDFSKNGIKVEIDKDLIPKEYPTFMERKGRSYKSEKIIGKLYERITEIVDEDIPQFNIKYSYDRYEAYMPQAAELFNGYRVELNLLLNQFGLEREIELLIGQPVNISIYQKTGIKAEDMRESVTQIANELIEKYREKFNEKASFQLAVACYHVSHTSDPPLRAFPWIVCTEFLYPILYQDK</sequence>
<dbReference type="Pfam" id="PF26253">
    <property type="entry name" value="RdRP_head"/>
    <property type="match status" value="1"/>
</dbReference>
<proteinExistence type="inferred from homology"/>
<dbReference type="Proteomes" id="UP001162131">
    <property type="component" value="Unassembled WGS sequence"/>
</dbReference>
<evidence type="ECO:0000256" key="7">
    <source>
        <dbReference type="ARBA" id="ARBA00048744"/>
    </source>
</evidence>
<feature type="domain" description="RDRP C-terminal head" evidence="10">
    <location>
        <begin position="890"/>
        <end position="999"/>
    </location>
</feature>
<evidence type="ECO:0000259" key="9">
    <source>
        <dbReference type="Pfam" id="PF05183"/>
    </source>
</evidence>
<dbReference type="EC" id="2.7.7.48" evidence="8"/>
<comment type="catalytic activity">
    <reaction evidence="7 8">
        <text>RNA(n) + a ribonucleoside 5'-triphosphate = RNA(n+1) + diphosphate</text>
        <dbReference type="Rhea" id="RHEA:21248"/>
        <dbReference type="Rhea" id="RHEA-COMP:14527"/>
        <dbReference type="Rhea" id="RHEA-COMP:17342"/>
        <dbReference type="ChEBI" id="CHEBI:33019"/>
        <dbReference type="ChEBI" id="CHEBI:61557"/>
        <dbReference type="ChEBI" id="CHEBI:140395"/>
        <dbReference type="EC" id="2.7.7.48"/>
    </reaction>
</comment>
<comment type="similarity">
    <text evidence="1 8">Belongs to the RdRP family.</text>
</comment>
<dbReference type="GO" id="GO:0031380">
    <property type="term" value="C:nuclear RNA-directed RNA polymerase complex"/>
    <property type="evidence" value="ECO:0007669"/>
    <property type="project" value="TreeGrafter"/>
</dbReference>
<dbReference type="InterPro" id="IPR058752">
    <property type="entry name" value="RDRP_C_head"/>
</dbReference>
<keyword evidence="2 8" id="KW-0696">RNA-directed RNA polymerase</keyword>
<evidence type="ECO:0000256" key="8">
    <source>
        <dbReference type="RuleBase" id="RU363098"/>
    </source>
</evidence>
<evidence type="ECO:0000256" key="4">
    <source>
        <dbReference type="ARBA" id="ARBA00022695"/>
    </source>
</evidence>
<evidence type="ECO:0000313" key="11">
    <source>
        <dbReference type="EMBL" id="CAG9312620.1"/>
    </source>
</evidence>
<protein>
    <recommendedName>
        <fullName evidence="8">RNA-dependent RNA polymerase</fullName>
        <ecNumber evidence="8">2.7.7.48</ecNumber>
    </recommendedName>
</protein>
<gene>
    <name evidence="11" type="ORF">BSTOLATCC_MIC7149</name>
</gene>
<keyword evidence="12" id="KW-1185">Reference proteome</keyword>
<feature type="domain" description="RDRP core" evidence="9">
    <location>
        <begin position="347"/>
        <end position="873"/>
    </location>
</feature>
<keyword evidence="5 8" id="KW-0694">RNA-binding</keyword>
<keyword evidence="3 8" id="KW-0808">Transferase</keyword>
<comment type="caution">
    <text evidence="11">The sequence shown here is derived from an EMBL/GenBank/DDBJ whole genome shotgun (WGS) entry which is preliminary data.</text>
</comment>
<organism evidence="11 12">
    <name type="scientific">Blepharisma stoltei</name>
    <dbReference type="NCBI Taxonomy" id="1481888"/>
    <lineage>
        <taxon>Eukaryota</taxon>
        <taxon>Sar</taxon>
        <taxon>Alveolata</taxon>
        <taxon>Ciliophora</taxon>
        <taxon>Postciliodesmatophora</taxon>
        <taxon>Heterotrichea</taxon>
        <taxon>Heterotrichida</taxon>
        <taxon>Blepharismidae</taxon>
        <taxon>Blepharisma</taxon>
    </lineage>
</organism>
<dbReference type="Pfam" id="PF05183">
    <property type="entry name" value="RdRP"/>
    <property type="match status" value="1"/>
</dbReference>